<dbReference type="EMBL" id="SOCP01000016">
    <property type="protein sequence ID" value="TDV43227.1"/>
    <property type="molecule type" value="Genomic_DNA"/>
</dbReference>
<accession>A0A4R7V3P8</accession>
<keyword evidence="3" id="KW-1185">Reference proteome</keyword>
<dbReference type="PANTHER" id="PTHR46825">
    <property type="entry name" value="D-ALANYL-D-ALANINE-CARBOXYPEPTIDASE/ENDOPEPTIDASE AMPH"/>
    <property type="match status" value="1"/>
</dbReference>
<feature type="domain" description="Beta-lactamase-related" evidence="1">
    <location>
        <begin position="30"/>
        <end position="351"/>
    </location>
</feature>
<dbReference type="SUPFAM" id="SSF56601">
    <property type="entry name" value="beta-lactamase/transpeptidase-like"/>
    <property type="match status" value="1"/>
</dbReference>
<dbReference type="Proteomes" id="UP000294927">
    <property type="component" value="Unassembled WGS sequence"/>
</dbReference>
<organism evidence="2 3">
    <name type="scientific">Actinophytocola oryzae</name>
    <dbReference type="NCBI Taxonomy" id="502181"/>
    <lineage>
        <taxon>Bacteria</taxon>
        <taxon>Bacillati</taxon>
        <taxon>Actinomycetota</taxon>
        <taxon>Actinomycetes</taxon>
        <taxon>Pseudonocardiales</taxon>
        <taxon>Pseudonocardiaceae</taxon>
    </lineage>
</organism>
<evidence type="ECO:0000259" key="1">
    <source>
        <dbReference type="Pfam" id="PF00144"/>
    </source>
</evidence>
<dbReference type="AlphaFoldDB" id="A0A4R7V3P8"/>
<comment type="caution">
    <text evidence="2">The sequence shown here is derived from an EMBL/GenBank/DDBJ whole genome shotgun (WGS) entry which is preliminary data.</text>
</comment>
<sequence>MFGAAAGLLGTAGAATGEPSPGDLGPGGRFERFVAARAAADQFSGTVLLARHGRPVLTRSYGLANRDGNVPIRPETRIDLASITKSLTAVAVTQLVERGAVACHAPLGTYLDGYPADVAGATVHQLLTHTAGVGRPGLTNQRPPGEDAWDSVEEVWQGMSAYLRTLPLRFPPGTRFDYSNDGYFVLGEIVAAVSGQTYHDYVRRHVFARAGMSTSDFFTRPRIRADAGIARAYATQPDGSRADATSSPYFPYVGGPFTGAFCSAGDLLRFATALHGGRLLDLAYTAVATSGKQATGPQPPQFYGYGQVETIIGTHRVVGHTGSGAGRANNLDVFPDAGWVAVVLSNYDTTVRPIVDLARELVTGVRTATG</sequence>
<dbReference type="InterPro" id="IPR001466">
    <property type="entry name" value="Beta-lactam-related"/>
</dbReference>
<dbReference type="PANTHER" id="PTHR46825:SF9">
    <property type="entry name" value="BETA-LACTAMASE-RELATED DOMAIN-CONTAINING PROTEIN"/>
    <property type="match status" value="1"/>
</dbReference>
<protein>
    <submittedName>
        <fullName evidence="2">CubicO group peptidase (Beta-lactamase class C family)</fullName>
    </submittedName>
</protein>
<dbReference type="InterPro" id="IPR012338">
    <property type="entry name" value="Beta-lactam/transpept-like"/>
</dbReference>
<dbReference type="InterPro" id="IPR050491">
    <property type="entry name" value="AmpC-like"/>
</dbReference>
<evidence type="ECO:0000313" key="3">
    <source>
        <dbReference type="Proteomes" id="UP000294927"/>
    </source>
</evidence>
<name>A0A4R7V3P8_9PSEU</name>
<dbReference type="Gene3D" id="3.40.710.10">
    <property type="entry name" value="DD-peptidase/beta-lactamase superfamily"/>
    <property type="match status" value="1"/>
</dbReference>
<proteinExistence type="predicted"/>
<gene>
    <name evidence="2" type="ORF">CLV71_116161</name>
</gene>
<evidence type="ECO:0000313" key="2">
    <source>
        <dbReference type="EMBL" id="TDV43227.1"/>
    </source>
</evidence>
<dbReference type="OrthoDB" id="3863176at2"/>
<reference evidence="2 3" key="1">
    <citation type="submission" date="2019-03" db="EMBL/GenBank/DDBJ databases">
        <title>Genomic Encyclopedia of Archaeal and Bacterial Type Strains, Phase II (KMG-II): from individual species to whole genera.</title>
        <authorList>
            <person name="Goeker M."/>
        </authorList>
    </citation>
    <scope>NUCLEOTIDE SEQUENCE [LARGE SCALE GENOMIC DNA]</scope>
    <source>
        <strain evidence="2 3">DSM 45499</strain>
    </source>
</reference>
<dbReference type="Pfam" id="PF00144">
    <property type="entry name" value="Beta-lactamase"/>
    <property type="match status" value="1"/>
</dbReference>